<name>A0A8S1E2H7_9INSE</name>
<feature type="compositionally biased region" description="Polar residues" evidence="1">
    <location>
        <begin position="84"/>
        <end position="95"/>
    </location>
</feature>
<dbReference type="EMBL" id="CADEPI010000615">
    <property type="protein sequence ID" value="CAB3387721.1"/>
    <property type="molecule type" value="Genomic_DNA"/>
</dbReference>
<evidence type="ECO:0000313" key="3">
    <source>
        <dbReference type="Proteomes" id="UP000494165"/>
    </source>
</evidence>
<organism evidence="2 3">
    <name type="scientific">Cloeon dipterum</name>
    <dbReference type="NCBI Taxonomy" id="197152"/>
    <lineage>
        <taxon>Eukaryota</taxon>
        <taxon>Metazoa</taxon>
        <taxon>Ecdysozoa</taxon>
        <taxon>Arthropoda</taxon>
        <taxon>Hexapoda</taxon>
        <taxon>Insecta</taxon>
        <taxon>Pterygota</taxon>
        <taxon>Palaeoptera</taxon>
        <taxon>Ephemeroptera</taxon>
        <taxon>Pisciforma</taxon>
        <taxon>Baetidae</taxon>
        <taxon>Cloeon</taxon>
    </lineage>
</organism>
<evidence type="ECO:0000256" key="1">
    <source>
        <dbReference type="SAM" id="MobiDB-lite"/>
    </source>
</evidence>
<dbReference type="Proteomes" id="UP000494165">
    <property type="component" value="Unassembled WGS sequence"/>
</dbReference>
<evidence type="ECO:0000313" key="2">
    <source>
        <dbReference type="EMBL" id="CAB3387721.1"/>
    </source>
</evidence>
<proteinExistence type="predicted"/>
<keyword evidence="3" id="KW-1185">Reference proteome</keyword>
<feature type="region of interest" description="Disordered" evidence="1">
    <location>
        <begin position="62"/>
        <end position="95"/>
    </location>
</feature>
<reference evidence="2 3" key="1">
    <citation type="submission" date="2020-04" db="EMBL/GenBank/DDBJ databases">
        <authorList>
            <person name="Alioto T."/>
            <person name="Alioto T."/>
            <person name="Gomez Garrido J."/>
        </authorList>
    </citation>
    <scope>NUCLEOTIDE SEQUENCE [LARGE SCALE GENOMIC DNA]</scope>
</reference>
<comment type="caution">
    <text evidence="2">The sequence shown here is derived from an EMBL/GenBank/DDBJ whole genome shotgun (WGS) entry which is preliminary data.</text>
</comment>
<feature type="compositionally biased region" description="Low complexity" evidence="1">
    <location>
        <begin position="62"/>
        <end position="71"/>
    </location>
</feature>
<accession>A0A8S1E2H7</accession>
<sequence length="95" mass="9959">MNFVLAGNRTADDEACRAATAAVWYKVQEIPLPRQQSNANARLPLETGIGWRGGGVAAAAAEEGRRGVQAGKARHMPAHGEQAEASTLFSLSTAV</sequence>
<protein>
    <submittedName>
        <fullName evidence="2">Uncharacterized protein</fullName>
    </submittedName>
</protein>
<dbReference type="AlphaFoldDB" id="A0A8S1E2H7"/>
<gene>
    <name evidence="2" type="ORF">CLODIP_2_CD10565</name>
</gene>